<evidence type="ECO:0000256" key="2">
    <source>
        <dbReference type="SAM" id="Phobius"/>
    </source>
</evidence>
<dbReference type="PANTHER" id="PTHR36870:SF1">
    <property type="entry name" value="CHROMOSOME 17 C17ORF78 HOMOLOG"/>
    <property type="match status" value="1"/>
</dbReference>
<dbReference type="AlphaFoldDB" id="A0A452QVZ8"/>
<accession>A0A452QVZ8</accession>
<evidence type="ECO:0000313" key="4">
    <source>
        <dbReference type="Proteomes" id="UP000291022"/>
    </source>
</evidence>
<dbReference type="Pfam" id="PF15829">
    <property type="entry name" value="DUF4711"/>
    <property type="match status" value="1"/>
</dbReference>
<sequence length="302" mass="33878">MDTILVFSLIITSYDVGKKELRDSSCHVEQLPGLFPKDVRKIRDVLMQGPQTHSTFIQNQTVATLQCFGPGSKVKVNLVYSERRSKVKQTLKNLRVIAAPHRNSTASPNCHLTPTSKFQTGALLTAFLPGISQCKVYAVMRAASETFSTTTTTTSITPGNKEGEKTTSIDDFSSPLKEDTDENLKKRQKWSTVVKFLIAVTLLFSGVAIIVFVIFEVPCPSQCRGARELCQCQRLWRRQRKEGQQPAAAESQPESQPKKESGLCMVYIGNNLIHILNEILFPPPTHSSWWMKFKPLSSNCRW</sequence>
<keyword evidence="4" id="KW-1185">Reference proteome</keyword>
<proteinExistence type="predicted"/>
<keyword evidence="2" id="KW-0472">Membrane</keyword>
<evidence type="ECO:0000256" key="1">
    <source>
        <dbReference type="SAM" id="MobiDB-lite"/>
    </source>
</evidence>
<reference evidence="3" key="3">
    <citation type="submission" date="2025-09" db="UniProtKB">
        <authorList>
            <consortium name="Ensembl"/>
        </authorList>
    </citation>
    <scope>IDENTIFICATION</scope>
</reference>
<reference evidence="3" key="2">
    <citation type="submission" date="2025-08" db="UniProtKB">
        <authorList>
            <consortium name="Ensembl"/>
        </authorList>
    </citation>
    <scope>IDENTIFICATION</scope>
</reference>
<keyword evidence="2" id="KW-0812">Transmembrane</keyword>
<dbReference type="Ensembl" id="ENSUAMT00000011111.1">
    <property type="protein sequence ID" value="ENSUAMP00000009875.1"/>
    <property type="gene ID" value="ENSUAMG00000008164.1"/>
</dbReference>
<dbReference type="STRING" id="9643.ENSUAMP00000009875"/>
<feature type="region of interest" description="Disordered" evidence="1">
    <location>
        <begin position="150"/>
        <end position="180"/>
    </location>
</feature>
<dbReference type="GeneTree" id="ENSGT00390000008122"/>
<keyword evidence="2" id="KW-1133">Transmembrane helix</keyword>
<dbReference type="Proteomes" id="UP000291022">
    <property type="component" value="Unassembled WGS sequence"/>
</dbReference>
<reference evidence="4" key="1">
    <citation type="submission" date="2016-06" db="EMBL/GenBank/DDBJ databases">
        <title>De novo assembly and RNA-Seq shows season-dependent expression and editing in black bear kidneys.</title>
        <authorList>
            <person name="Korstanje R."/>
            <person name="Srivastava A."/>
            <person name="Sarsani V.K."/>
            <person name="Sheehan S.M."/>
            <person name="Seger R.L."/>
            <person name="Barter M.E."/>
            <person name="Lindqvist C."/>
            <person name="Brody L.C."/>
            <person name="Mullikin J.C."/>
        </authorList>
    </citation>
    <scope>NUCLEOTIDE SEQUENCE [LARGE SCALE GENOMIC DNA]</scope>
</reference>
<name>A0A452QVZ8_URSAM</name>
<dbReference type="InterPro" id="IPR031668">
    <property type="entry name" value="DUF4711"/>
</dbReference>
<gene>
    <name evidence="3" type="primary">C17orf78</name>
</gene>
<feature type="transmembrane region" description="Helical" evidence="2">
    <location>
        <begin position="193"/>
        <end position="215"/>
    </location>
</feature>
<dbReference type="PANTHER" id="PTHR36870">
    <property type="entry name" value="C17ORF78 ISOFORM 2"/>
    <property type="match status" value="1"/>
</dbReference>
<organism evidence="3 4">
    <name type="scientific">Ursus americanus</name>
    <name type="common">American black bear</name>
    <name type="synonym">Euarctos americanus</name>
    <dbReference type="NCBI Taxonomy" id="9643"/>
    <lineage>
        <taxon>Eukaryota</taxon>
        <taxon>Metazoa</taxon>
        <taxon>Chordata</taxon>
        <taxon>Craniata</taxon>
        <taxon>Vertebrata</taxon>
        <taxon>Euteleostomi</taxon>
        <taxon>Mammalia</taxon>
        <taxon>Eutheria</taxon>
        <taxon>Laurasiatheria</taxon>
        <taxon>Carnivora</taxon>
        <taxon>Caniformia</taxon>
        <taxon>Ursidae</taxon>
        <taxon>Ursus</taxon>
    </lineage>
</organism>
<evidence type="ECO:0000313" key="3">
    <source>
        <dbReference type="Ensembl" id="ENSUAMP00000009875.1"/>
    </source>
</evidence>
<protein>
    <submittedName>
        <fullName evidence="3">Chromosome 17 open reading frame 78</fullName>
    </submittedName>
</protein>